<dbReference type="PROSITE" id="PS50893">
    <property type="entry name" value="ABC_TRANSPORTER_2"/>
    <property type="match status" value="2"/>
</dbReference>
<dbReference type="PANTHER" id="PTHR43790:SF9">
    <property type="entry name" value="GALACTOFURANOSE TRANSPORTER ATP-BINDING PROTEIN YTFR"/>
    <property type="match status" value="1"/>
</dbReference>
<protein>
    <submittedName>
        <fullName evidence="6">Unannotated protein</fullName>
    </submittedName>
</protein>
<keyword evidence="2" id="KW-0677">Repeat</keyword>
<feature type="domain" description="ABC transporter" evidence="5">
    <location>
        <begin position="18"/>
        <end position="252"/>
    </location>
</feature>
<dbReference type="GO" id="GO:0005524">
    <property type="term" value="F:ATP binding"/>
    <property type="evidence" value="ECO:0007669"/>
    <property type="project" value="UniProtKB-KW"/>
</dbReference>
<gene>
    <name evidence="6" type="ORF">UFOPK3204_00078</name>
</gene>
<dbReference type="SMART" id="SM00382">
    <property type="entry name" value="AAA"/>
    <property type="match status" value="2"/>
</dbReference>
<dbReference type="GO" id="GO:0016887">
    <property type="term" value="F:ATP hydrolysis activity"/>
    <property type="evidence" value="ECO:0007669"/>
    <property type="project" value="InterPro"/>
</dbReference>
<dbReference type="InterPro" id="IPR027417">
    <property type="entry name" value="P-loop_NTPase"/>
</dbReference>
<dbReference type="InterPro" id="IPR017871">
    <property type="entry name" value="ABC_transporter-like_CS"/>
</dbReference>
<proteinExistence type="predicted"/>
<dbReference type="CDD" id="cd03216">
    <property type="entry name" value="ABC_Carb_Monos_I"/>
    <property type="match status" value="1"/>
</dbReference>
<dbReference type="EMBL" id="CAFABK010000002">
    <property type="protein sequence ID" value="CAB4819783.1"/>
    <property type="molecule type" value="Genomic_DNA"/>
</dbReference>
<keyword evidence="4" id="KW-0067">ATP-binding</keyword>
<evidence type="ECO:0000256" key="3">
    <source>
        <dbReference type="ARBA" id="ARBA00022741"/>
    </source>
</evidence>
<evidence type="ECO:0000259" key="5">
    <source>
        <dbReference type="PROSITE" id="PS50893"/>
    </source>
</evidence>
<dbReference type="CDD" id="cd03215">
    <property type="entry name" value="ABC_Carb_Monos_II"/>
    <property type="match status" value="1"/>
</dbReference>
<dbReference type="InterPro" id="IPR003593">
    <property type="entry name" value="AAA+_ATPase"/>
</dbReference>
<organism evidence="6">
    <name type="scientific">freshwater metagenome</name>
    <dbReference type="NCBI Taxonomy" id="449393"/>
    <lineage>
        <taxon>unclassified sequences</taxon>
        <taxon>metagenomes</taxon>
        <taxon>ecological metagenomes</taxon>
    </lineage>
</organism>
<evidence type="ECO:0000256" key="4">
    <source>
        <dbReference type="ARBA" id="ARBA00022840"/>
    </source>
</evidence>
<keyword evidence="1" id="KW-0813">Transport</keyword>
<evidence type="ECO:0000313" key="6">
    <source>
        <dbReference type="EMBL" id="CAB4819783.1"/>
    </source>
</evidence>
<feature type="domain" description="ABC transporter" evidence="5">
    <location>
        <begin position="258"/>
        <end position="503"/>
    </location>
</feature>
<evidence type="ECO:0000256" key="2">
    <source>
        <dbReference type="ARBA" id="ARBA00022737"/>
    </source>
</evidence>
<sequence>MAIEMTDAPESLAPNPSLSISFVSKQFGGEQALEGVSMSVAPGEIRAIVGENGAGKSTLMRIVAGLETPDTGEVRVYGEALSFTPHASRLAGVALVHQELSLVPPLSVAENLALGHLPLRRGLVSRRAMLRSAREIMDRVHPGLDVEETVSRLSLAKRQFVEIAKALTQSPRILVLDEPTATLSLTEADELAVLVAGLAAEGMSVIFVSHRIGEIFGLCSTATVLKDGVKVADVTLASSSPDELVRLMVGRDLGAPLIRPPRPGAPIALRVRNLSTDVVKDVSFELREGEILGIGGLVGAGRTEMVRAVCRLDPLNHGDAGVREAEEIVPLRSYRQAIRLGVAFVPEDRHLEGLAMDLSVGDNAVAPSVGELSRFWFLARRARQRLASMIVKHYDVRPPTPDLPASKLSGGNQQKVVLGKWLHRPLRVLILDEPTRGVDVAAKAQVHGLLKDAADKGTGVIVVSSDLPELISVSDRVLVMRDGRVTAELTGSQITEETVMRYATP</sequence>
<dbReference type="Pfam" id="PF00005">
    <property type="entry name" value="ABC_tran"/>
    <property type="match status" value="2"/>
</dbReference>
<dbReference type="SUPFAM" id="SSF52540">
    <property type="entry name" value="P-loop containing nucleoside triphosphate hydrolases"/>
    <property type="match status" value="2"/>
</dbReference>
<dbReference type="PROSITE" id="PS00211">
    <property type="entry name" value="ABC_TRANSPORTER_1"/>
    <property type="match status" value="1"/>
</dbReference>
<accession>A0A6J6ZH45</accession>
<dbReference type="AlphaFoldDB" id="A0A6J6ZH45"/>
<dbReference type="InterPro" id="IPR003439">
    <property type="entry name" value="ABC_transporter-like_ATP-bd"/>
</dbReference>
<evidence type="ECO:0000256" key="1">
    <source>
        <dbReference type="ARBA" id="ARBA00022448"/>
    </source>
</evidence>
<name>A0A6J6ZH45_9ZZZZ</name>
<dbReference type="InterPro" id="IPR050107">
    <property type="entry name" value="ABC_carbohydrate_import_ATPase"/>
</dbReference>
<dbReference type="PANTHER" id="PTHR43790">
    <property type="entry name" value="CARBOHYDRATE TRANSPORT ATP-BINDING PROTEIN MG119-RELATED"/>
    <property type="match status" value="1"/>
</dbReference>
<dbReference type="Gene3D" id="3.40.50.300">
    <property type="entry name" value="P-loop containing nucleotide triphosphate hydrolases"/>
    <property type="match status" value="2"/>
</dbReference>
<reference evidence="6" key="1">
    <citation type="submission" date="2020-05" db="EMBL/GenBank/DDBJ databases">
        <authorList>
            <person name="Chiriac C."/>
            <person name="Salcher M."/>
            <person name="Ghai R."/>
            <person name="Kavagutti S V."/>
        </authorList>
    </citation>
    <scope>NUCLEOTIDE SEQUENCE</scope>
</reference>
<keyword evidence="3" id="KW-0547">Nucleotide-binding</keyword>